<dbReference type="PANTHER" id="PTHR43477">
    <property type="entry name" value="DIHYDROANTICAPSIN 7-DEHYDROGENASE"/>
    <property type="match status" value="1"/>
</dbReference>
<dbReference type="InterPro" id="IPR002347">
    <property type="entry name" value="SDR_fam"/>
</dbReference>
<keyword evidence="2" id="KW-0560">Oxidoreductase</keyword>
<gene>
    <name evidence="5" type="primary">benD</name>
    <name evidence="5" type="ORF">GCM10011401_25330</name>
</gene>
<dbReference type="SMART" id="SM00822">
    <property type="entry name" value="PKS_KR"/>
    <property type="match status" value="1"/>
</dbReference>
<dbReference type="SUPFAM" id="SSF51735">
    <property type="entry name" value="NAD(P)-binding Rossmann-fold domains"/>
    <property type="match status" value="1"/>
</dbReference>
<evidence type="ECO:0000259" key="4">
    <source>
        <dbReference type="SMART" id="SM00822"/>
    </source>
</evidence>
<dbReference type="PRINTS" id="PR00081">
    <property type="entry name" value="GDHRDH"/>
</dbReference>
<protein>
    <submittedName>
        <fullName evidence="5">1,6-dihydroxycyclohexa-2,4-diene-1-carboxylate dehydrogenase</fullName>
    </submittedName>
</protein>
<dbReference type="Gene3D" id="3.40.50.720">
    <property type="entry name" value="NAD(P)-binding Rossmann-like Domain"/>
    <property type="match status" value="1"/>
</dbReference>
<organism evidence="5 6">
    <name type="scientific">Nesterenkonia cremea</name>
    <dbReference type="NCBI Taxonomy" id="1882340"/>
    <lineage>
        <taxon>Bacteria</taxon>
        <taxon>Bacillati</taxon>
        <taxon>Actinomycetota</taxon>
        <taxon>Actinomycetes</taxon>
        <taxon>Micrococcales</taxon>
        <taxon>Micrococcaceae</taxon>
        <taxon>Nesterenkonia</taxon>
    </lineage>
</organism>
<evidence type="ECO:0000313" key="6">
    <source>
        <dbReference type="Proteomes" id="UP000633136"/>
    </source>
</evidence>
<name>A0A917ERE8_9MICC</name>
<reference evidence="5" key="1">
    <citation type="journal article" date="2014" name="Int. J. Syst. Evol. Microbiol.">
        <title>Complete genome sequence of Corynebacterium casei LMG S-19264T (=DSM 44701T), isolated from a smear-ripened cheese.</title>
        <authorList>
            <consortium name="US DOE Joint Genome Institute (JGI-PGF)"/>
            <person name="Walter F."/>
            <person name="Albersmeier A."/>
            <person name="Kalinowski J."/>
            <person name="Ruckert C."/>
        </authorList>
    </citation>
    <scope>NUCLEOTIDE SEQUENCE</scope>
    <source>
        <strain evidence="5">CGMCC 1.15388</strain>
    </source>
</reference>
<dbReference type="InterPro" id="IPR057326">
    <property type="entry name" value="KR_dom"/>
</dbReference>
<proteinExistence type="inferred from homology"/>
<reference evidence="5" key="2">
    <citation type="submission" date="2020-09" db="EMBL/GenBank/DDBJ databases">
        <authorList>
            <person name="Sun Q."/>
            <person name="Zhou Y."/>
        </authorList>
    </citation>
    <scope>NUCLEOTIDE SEQUENCE</scope>
    <source>
        <strain evidence="5">CGMCC 1.15388</strain>
    </source>
</reference>
<accession>A0A917ERE8</accession>
<dbReference type="EMBL" id="BMIS01000014">
    <property type="protein sequence ID" value="GGE76892.1"/>
    <property type="molecule type" value="Genomic_DNA"/>
</dbReference>
<feature type="domain" description="Ketoreductase" evidence="4">
    <location>
        <begin position="11"/>
        <end position="192"/>
    </location>
</feature>
<dbReference type="PANTHER" id="PTHR43477:SF1">
    <property type="entry name" value="DIHYDROANTICAPSIN 7-DEHYDROGENASE"/>
    <property type="match status" value="1"/>
</dbReference>
<dbReference type="GO" id="GO:0016491">
    <property type="term" value="F:oxidoreductase activity"/>
    <property type="evidence" value="ECO:0007669"/>
    <property type="project" value="UniProtKB-KW"/>
</dbReference>
<evidence type="ECO:0000256" key="3">
    <source>
        <dbReference type="RuleBase" id="RU000363"/>
    </source>
</evidence>
<dbReference type="PRINTS" id="PR00080">
    <property type="entry name" value="SDRFAMILY"/>
</dbReference>
<dbReference type="RefSeq" id="WP_188686349.1">
    <property type="nucleotide sequence ID" value="NZ_BMIS01000014.1"/>
</dbReference>
<evidence type="ECO:0000256" key="2">
    <source>
        <dbReference type="ARBA" id="ARBA00023002"/>
    </source>
</evidence>
<comment type="caution">
    <text evidence="5">The sequence shown here is derived from an EMBL/GenBank/DDBJ whole genome shotgun (WGS) entry which is preliminary data.</text>
</comment>
<keyword evidence="6" id="KW-1185">Reference proteome</keyword>
<dbReference type="Proteomes" id="UP000633136">
    <property type="component" value="Unassembled WGS sequence"/>
</dbReference>
<dbReference type="InterPro" id="IPR051122">
    <property type="entry name" value="SDR_DHRS6-like"/>
</dbReference>
<evidence type="ECO:0000256" key="1">
    <source>
        <dbReference type="ARBA" id="ARBA00006484"/>
    </source>
</evidence>
<dbReference type="AlphaFoldDB" id="A0A917ERE8"/>
<comment type="similarity">
    <text evidence="1 3">Belongs to the short-chain dehydrogenases/reductases (SDR) family.</text>
</comment>
<dbReference type="InterPro" id="IPR036291">
    <property type="entry name" value="NAD(P)-bd_dom_sf"/>
</dbReference>
<evidence type="ECO:0000313" key="5">
    <source>
        <dbReference type="EMBL" id="GGE76892.1"/>
    </source>
</evidence>
<sequence length="264" mass="27631">MSAAKGLLRDKVVLITGAAQGIGRETAVLAAEQGADLILADRSEIVEETAQAAQAAAQAERRELSVATVLADLETWDGAQKTAAAAGDIDVCINAVGGTIWAKPYDLYEPERIDAEIRRSLFPTLWMCRAVLPRMKERGAGTIVNVSSVATRGVNRVPYSAAKGGVNALTASLAMESAPAGVRVVATAPGGTEAPARRIRRGPGAQTEQEKAWFSEVVAQTVESSYLKRYGTLAEQAWPLVLLASDVASYINGTVLPVGGGDQG</sequence>
<dbReference type="InterPro" id="IPR020904">
    <property type="entry name" value="Sc_DH/Rdtase_CS"/>
</dbReference>
<dbReference type="NCBIfam" id="NF009463">
    <property type="entry name" value="PRK12823.1"/>
    <property type="match status" value="1"/>
</dbReference>
<dbReference type="Pfam" id="PF00106">
    <property type="entry name" value="adh_short"/>
    <property type="match status" value="1"/>
</dbReference>
<dbReference type="PROSITE" id="PS00061">
    <property type="entry name" value="ADH_SHORT"/>
    <property type="match status" value="1"/>
</dbReference>